<dbReference type="InterPro" id="IPR029044">
    <property type="entry name" value="Nucleotide-diphossugar_trans"/>
</dbReference>
<keyword evidence="4 6" id="KW-0808">Transferase</keyword>
<dbReference type="PANTHER" id="PTHR43179:SF12">
    <property type="entry name" value="GALACTOFURANOSYLTRANSFERASE GLFT2"/>
    <property type="match status" value="1"/>
</dbReference>
<evidence type="ECO:0000313" key="6">
    <source>
        <dbReference type="EMBL" id="MBU3805522.1"/>
    </source>
</evidence>
<accession>A0A948WN24</accession>
<dbReference type="EMBL" id="JAHLFP010000007">
    <property type="protein sequence ID" value="MBU3805522.1"/>
    <property type="molecule type" value="Genomic_DNA"/>
</dbReference>
<protein>
    <submittedName>
        <fullName evidence="6">Glycosyltransferase</fullName>
        <ecNumber evidence="6">2.4.-.-</ecNumber>
    </submittedName>
</protein>
<name>A0A948WN24_9FIRM</name>
<evidence type="ECO:0000256" key="3">
    <source>
        <dbReference type="ARBA" id="ARBA00022676"/>
    </source>
</evidence>
<dbReference type="EC" id="2.4.-.-" evidence="6"/>
<evidence type="ECO:0000256" key="1">
    <source>
        <dbReference type="ARBA" id="ARBA00004776"/>
    </source>
</evidence>
<reference evidence="6" key="1">
    <citation type="journal article" date="2021" name="PeerJ">
        <title>Extensive microbial diversity within the chicken gut microbiome revealed by metagenomics and culture.</title>
        <authorList>
            <person name="Gilroy R."/>
            <person name="Ravi A."/>
            <person name="Getino M."/>
            <person name="Pursley I."/>
            <person name="Horton D.L."/>
            <person name="Alikhan N.F."/>
            <person name="Baker D."/>
            <person name="Gharbi K."/>
            <person name="Hall N."/>
            <person name="Watson M."/>
            <person name="Adriaenssens E.M."/>
            <person name="Foster-Nyarko E."/>
            <person name="Jarju S."/>
            <person name="Secka A."/>
            <person name="Antonio M."/>
            <person name="Oren A."/>
            <person name="Chaudhuri R.R."/>
            <person name="La Ragione R."/>
            <person name="Hildebrand F."/>
            <person name="Pallen M.J."/>
        </authorList>
    </citation>
    <scope>NUCLEOTIDE SEQUENCE</scope>
    <source>
        <strain evidence="6">B5_2728</strain>
    </source>
</reference>
<comment type="caution">
    <text evidence="6">The sequence shown here is derived from an EMBL/GenBank/DDBJ whole genome shotgun (WGS) entry which is preliminary data.</text>
</comment>
<feature type="domain" description="Glycosyltransferase 2-like" evidence="5">
    <location>
        <begin position="16"/>
        <end position="135"/>
    </location>
</feature>
<evidence type="ECO:0000256" key="4">
    <source>
        <dbReference type="ARBA" id="ARBA00022679"/>
    </source>
</evidence>
<dbReference type="SUPFAM" id="SSF53448">
    <property type="entry name" value="Nucleotide-diphospho-sugar transferases"/>
    <property type="match status" value="1"/>
</dbReference>
<dbReference type="Pfam" id="PF00535">
    <property type="entry name" value="Glycos_transf_2"/>
    <property type="match status" value="1"/>
</dbReference>
<dbReference type="Proteomes" id="UP000713596">
    <property type="component" value="Unassembled WGS sequence"/>
</dbReference>
<comment type="similarity">
    <text evidence="2">Belongs to the glycosyltransferase 2 family.</text>
</comment>
<evidence type="ECO:0000256" key="2">
    <source>
        <dbReference type="ARBA" id="ARBA00006739"/>
    </source>
</evidence>
<sequence length="304" mass="35709">MTVDTPQPLYDMGYIILQYGQLDYTLQCIQSIRANTPPATYHIVVVDNCSPDDAYQKICQLTQEDSDVTVLKTLGNIGFARGNNLGYDFLRKKCRFICILNSDVELLEPGFVQQVEATYREHPFGVMGPYIHLPAIKRAEWLMSDIGTWKQEKKRLAVKRRNAWIAYLGLNELRYRLGRIVHKHESPESKDYEEFKNEEARQFHKNRVLNGCCLIFSSDYLQKMEHAFDPRTFFYGEEQLLYVMVRQAGMDTVYQPSIRVNHYRFVSTDAAMKRHRKICFQWKNSVFAQKLLVQKLAEMQRHKE</sequence>
<dbReference type="GO" id="GO:0016757">
    <property type="term" value="F:glycosyltransferase activity"/>
    <property type="evidence" value="ECO:0007669"/>
    <property type="project" value="UniProtKB-KW"/>
</dbReference>
<reference evidence="6" key="2">
    <citation type="submission" date="2021-04" db="EMBL/GenBank/DDBJ databases">
        <authorList>
            <person name="Gilroy R."/>
        </authorList>
    </citation>
    <scope>NUCLEOTIDE SEQUENCE</scope>
    <source>
        <strain evidence="6">B5_2728</strain>
    </source>
</reference>
<dbReference type="PANTHER" id="PTHR43179">
    <property type="entry name" value="RHAMNOSYLTRANSFERASE WBBL"/>
    <property type="match status" value="1"/>
</dbReference>
<evidence type="ECO:0000313" key="7">
    <source>
        <dbReference type="Proteomes" id="UP000713596"/>
    </source>
</evidence>
<keyword evidence="3 6" id="KW-0328">Glycosyltransferase</keyword>
<proteinExistence type="inferred from homology"/>
<dbReference type="AlphaFoldDB" id="A0A948WN24"/>
<evidence type="ECO:0000259" key="5">
    <source>
        <dbReference type="Pfam" id="PF00535"/>
    </source>
</evidence>
<dbReference type="Gene3D" id="3.90.550.10">
    <property type="entry name" value="Spore Coat Polysaccharide Biosynthesis Protein SpsA, Chain A"/>
    <property type="match status" value="1"/>
</dbReference>
<dbReference type="InterPro" id="IPR001173">
    <property type="entry name" value="Glyco_trans_2-like"/>
</dbReference>
<organism evidence="6 7">
    <name type="scientific">Candidatus Allofournierella pullistercoris</name>
    <dbReference type="NCBI Taxonomy" id="2838597"/>
    <lineage>
        <taxon>Bacteria</taxon>
        <taxon>Bacillati</taxon>
        <taxon>Bacillota</taxon>
        <taxon>Clostridia</taxon>
        <taxon>Eubacteriales</taxon>
        <taxon>Oscillospiraceae</taxon>
        <taxon>Allofournierella</taxon>
    </lineage>
</organism>
<comment type="pathway">
    <text evidence="1">Cell wall biogenesis; cell wall polysaccharide biosynthesis.</text>
</comment>
<gene>
    <name evidence="6" type="ORF">H9882_01260</name>
</gene>